<evidence type="ECO:0000259" key="6">
    <source>
        <dbReference type="Pfam" id="PF01494"/>
    </source>
</evidence>
<dbReference type="GO" id="GO:0071949">
    <property type="term" value="F:FAD binding"/>
    <property type="evidence" value="ECO:0007669"/>
    <property type="project" value="InterPro"/>
</dbReference>
<evidence type="ECO:0000256" key="1">
    <source>
        <dbReference type="ARBA" id="ARBA00001974"/>
    </source>
</evidence>
<dbReference type="Gene3D" id="3.40.30.20">
    <property type="match status" value="1"/>
</dbReference>
<comment type="cofactor">
    <cofactor evidence="1">
        <name>FAD</name>
        <dbReference type="ChEBI" id="CHEBI:57692"/>
    </cofactor>
</comment>
<evidence type="ECO:0000313" key="7">
    <source>
        <dbReference type="EMBL" id="KIO07927.1"/>
    </source>
</evidence>
<sequence length="554" mass="60905">MAAGTTPVLVAGAGPTGLIAALTLAQINVLVRIIDKEPQHRPGQRGPGIQPRTFELFHIPRIPEIHEVQLFFPRFTSTTKVLSKSSEHLSRHHIRSPCQRFHTFGCTVELGTRLVSFTQDDKCARAKTVKHRTDDGAKSVTRKLLELTFVGSAWEDGYIVLGDIRLEIKGLDREHWHHFGHFSKDIISFRPTDEVGKDEYQFMISSCIRDLKGLAQDEVALVNCIKDFVGLGDDVNVKEVMWVSKSKPHTRMVNKFGVGRAFVAGDAAHVHSQTGGQGLNSGIQDALNLAWKLALVYKGLSPTSLLDTYSAERLPVIAEVLTVTAEMYKRTYREPQAEHTPRSTTDDKDNDSSELSGSKLQRSLHRGKNLYMLGVNYRTSPIVIDEFTPAPTSADAHRAYGDIQEGVLQAGDRAPDAPDLAPVFTPNRAAPTSSTPSTEVPESTRLFDIFAPTYHTVLIFTPALTFPAVRSVFAALKQSIAKSESNQIIGVEIFVDQAGHAYRGYIVEREQIKVVVVHPDGVVVAVVGGAEGLEQYFEGVFGKKGGVHLVKDVV</sequence>
<keyword evidence="2" id="KW-0285">Flavoprotein</keyword>
<keyword evidence="3" id="KW-0274">FAD</keyword>
<dbReference type="InterPro" id="IPR002938">
    <property type="entry name" value="FAD-bd"/>
</dbReference>
<dbReference type="GO" id="GO:0016709">
    <property type="term" value="F:oxidoreductase activity, acting on paired donors, with incorporation or reduction of molecular oxygen, NAD(P)H as one donor, and incorporation of one atom of oxygen"/>
    <property type="evidence" value="ECO:0007669"/>
    <property type="project" value="UniProtKB-ARBA"/>
</dbReference>
<gene>
    <name evidence="7" type="ORF">M404DRAFT_23200</name>
</gene>
<keyword evidence="8" id="KW-1185">Reference proteome</keyword>
<dbReference type="InterPro" id="IPR038220">
    <property type="entry name" value="PHOX_C_sf"/>
</dbReference>
<dbReference type="Proteomes" id="UP000054217">
    <property type="component" value="Unassembled WGS sequence"/>
</dbReference>
<protein>
    <recommendedName>
        <fullName evidence="6">FAD-binding domain-containing protein</fullName>
    </recommendedName>
</protein>
<dbReference type="InterPro" id="IPR050641">
    <property type="entry name" value="RIFMO-like"/>
</dbReference>
<evidence type="ECO:0000256" key="5">
    <source>
        <dbReference type="SAM" id="MobiDB-lite"/>
    </source>
</evidence>
<dbReference type="PRINTS" id="PR00420">
    <property type="entry name" value="RNGMNOXGNASE"/>
</dbReference>
<dbReference type="OrthoDB" id="2690153at2759"/>
<name>A0A0C3KEA3_PISTI</name>
<dbReference type="SUPFAM" id="SSF51905">
    <property type="entry name" value="FAD/NAD(P)-binding domain"/>
    <property type="match status" value="1"/>
</dbReference>
<reference evidence="8" key="2">
    <citation type="submission" date="2015-01" db="EMBL/GenBank/DDBJ databases">
        <title>Evolutionary Origins and Diversification of the Mycorrhizal Mutualists.</title>
        <authorList>
            <consortium name="DOE Joint Genome Institute"/>
            <consortium name="Mycorrhizal Genomics Consortium"/>
            <person name="Kohler A."/>
            <person name="Kuo A."/>
            <person name="Nagy L.G."/>
            <person name="Floudas D."/>
            <person name="Copeland A."/>
            <person name="Barry K.W."/>
            <person name="Cichocki N."/>
            <person name="Veneault-Fourrey C."/>
            <person name="LaButti K."/>
            <person name="Lindquist E.A."/>
            <person name="Lipzen A."/>
            <person name="Lundell T."/>
            <person name="Morin E."/>
            <person name="Murat C."/>
            <person name="Riley R."/>
            <person name="Ohm R."/>
            <person name="Sun H."/>
            <person name="Tunlid A."/>
            <person name="Henrissat B."/>
            <person name="Grigoriev I.V."/>
            <person name="Hibbett D.S."/>
            <person name="Martin F."/>
        </authorList>
    </citation>
    <scope>NUCLEOTIDE SEQUENCE [LARGE SCALE GENOMIC DNA]</scope>
    <source>
        <strain evidence="8">Marx 270</strain>
    </source>
</reference>
<evidence type="ECO:0000256" key="4">
    <source>
        <dbReference type="ARBA" id="ARBA00023002"/>
    </source>
</evidence>
<dbReference type="InterPro" id="IPR036188">
    <property type="entry name" value="FAD/NAD-bd_sf"/>
</dbReference>
<feature type="domain" description="FAD-binding" evidence="6">
    <location>
        <begin position="6"/>
        <end position="58"/>
    </location>
</feature>
<dbReference type="PANTHER" id="PTHR43004">
    <property type="entry name" value="TRK SYSTEM POTASSIUM UPTAKE PROTEIN"/>
    <property type="match status" value="1"/>
</dbReference>
<evidence type="ECO:0000256" key="2">
    <source>
        <dbReference type="ARBA" id="ARBA00022630"/>
    </source>
</evidence>
<feature type="region of interest" description="Disordered" evidence="5">
    <location>
        <begin position="332"/>
        <end position="360"/>
    </location>
</feature>
<feature type="compositionally biased region" description="Basic and acidic residues" evidence="5">
    <location>
        <begin position="332"/>
        <end position="351"/>
    </location>
</feature>
<dbReference type="Gene3D" id="3.50.50.60">
    <property type="entry name" value="FAD/NAD(P)-binding domain"/>
    <property type="match status" value="1"/>
</dbReference>
<keyword evidence="4" id="KW-0560">Oxidoreductase</keyword>
<feature type="domain" description="FAD-binding" evidence="6">
    <location>
        <begin position="103"/>
        <end position="322"/>
    </location>
</feature>
<evidence type="ECO:0000256" key="3">
    <source>
        <dbReference type="ARBA" id="ARBA00022827"/>
    </source>
</evidence>
<organism evidence="7 8">
    <name type="scientific">Pisolithus tinctorius Marx 270</name>
    <dbReference type="NCBI Taxonomy" id="870435"/>
    <lineage>
        <taxon>Eukaryota</taxon>
        <taxon>Fungi</taxon>
        <taxon>Dikarya</taxon>
        <taxon>Basidiomycota</taxon>
        <taxon>Agaricomycotina</taxon>
        <taxon>Agaricomycetes</taxon>
        <taxon>Agaricomycetidae</taxon>
        <taxon>Boletales</taxon>
        <taxon>Sclerodermatineae</taxon>
        <taxon>Pisolithaceae</taxon>
        <taxon>Pisolithus</taxon>
    </lineage>
</organism>
<dbReference type="EMBL" id="KN831958">
    <property type="protein sequence ID" value="KIO07927.1"/>
    <property type="molecule type" value="Genomic_DNA"/>
</dbReference>
<evidence type="ECO:0000313" key="8">
    <source>
        <dbReference type="Proteomes" id="UP000054217"/>
    </source>
</evidence>
<dbReference type="STRING" id="870435.A0A0C3KEA3"/>
<dbReference type="AlphaFoldDB" id="A0A0C3KEA3"/>
<dbReference type="HOGENOM" id="CLU_009665_20_3_1"/>
<dbReference type="Pfam" id="PF01494">
    <property type="entry name" value="FAD_binding_3"/>
    <property type="match status" value="2"/>
</dbReference>
<proteinExistence type="predicted"/>
<dbReference type="InParanoid" id="A0A0C3KEA3"/>
<dbReference type="PANTHER" id="PTHR43004:SF19">
    <property type="entry name" value="BINDING MONOOXYGENASE, PUTATIVE (JCVI)-RELATED"/>
    <property type="match status" value="1"/>
</dbReference>
<dbReference type="Gene3D" id="3.30.70.2450">
    <property type="match status" value="1"/>
</dbReference>
<accession>A0A0C3KEA3</accession>
<reference evidence="7 8" key="1">
    <citation type="submission" date="2014-04" db="EMBL/GenBank/DDBJ databases">
        <authorList>
            <consortium name="DOE Joint Genome Institute"/>
            <person name="Kuo A."/>
            <person name="Kohler A."/>
            <person name="Costa M.D."/>
            <person name="Nagy L.G."/>
            <person name="Floudas D."/>
            <person name="Copeland A."/>
            <person name="Barry K.W."/>
            <person name="Cichocki N."/>
            <person name="Veneault-Fourrey C."/>
            <person name="LaButti K."/>
            <person name="Lindquist E.A."/>
            <person name="Lipzen A."/>
            <person name="Lundell T."/>
            <person name="Morin E."/>
            <person name="Murat C."/>
            <person name="Sun H."/>
            <person name="Tunlid A."/>
            <person name="Henrissat B."/>
            <person name="Grigoriev I.V."/>
            <person name="Hibbett D.S."/>
            <person name="Martin F."/>
            <person name="Nordberg H.P."/>
            <person name="Cantor M.N."/>
            <person name="Hua S.X."/>
        </authorList>
    </citation>
    <scope>NUCLEOTIDE SEQUENCE [LARGE SCALE GENOMIC DNA]</scope>
    <source>
        <strain evidence="7 8">Marx 270</strain>
    </source>
</reference>